<keyword evidence="1" id="KW-0175">Coiled coil</keyword>
<dbReference type="InterPro" id="IPR008930">
    <property type="entry name" value="Terpenoid_cyclase/PrenylTrfase"/>
</dbReference>
<dbReference type="CDD" id="cd00688">
    <property type="entry name" value="ISOPREN_C2_like"/>
    <property type="match status" value="1"/>
</dbReference>
<dbReference type="SUPFAM" id="SSF48239">
    <property type="entry name" value="Terpenoid cyclases/Protein prenyltransferases"/>
    <property type="match status" value="1"/>
</dbReference>
<feature type="chain" id="PRO_5016806018" evidence="3">
    <location>
        <begin position="27"/>
        <end position="855"/>
    </location>
</feature>
<evidence type="ECO:0000313" key="5">
    <source>
        <dbReference type="Proteomes" id="UP000254664"/>
    </source>
</evidence>
<keyword evidence="2" id="KW-0472">Membrane</keyword>
<gene>
    <name evidence="4" type="ORF">NCTC9836_01968</name>
</gene>
<evidence type="ECO:0000256" key="1">
    <source>
        <dbReference type="SAM" id="Coils"/>
    </source>
</evidence>
<name>A0A381J8U4_9CLOT</name>
<feature type="signal peptide" evidence="3">
    <location>
        <begin position="1"/>
        <end position="26"/>
    </location>
</feature>
<evidence type="ECO:0000256" key="3">
    <source>
        <dbReference type="SAM" id="SignalP"/>
    </source>
</evidence>
<protein>
    <submittedName>
        <fullName evidence="4">Surface/cell-adhesion protein</fullName>
    </submittedName>
</protein>
<keyword evidence="5" id="KW-1185">Reference proteome</keyword>
<dbReference type="Gene3D" id="1.50.10.20">
    <property type="match status" value="1"/>
</dbReference>
<dbReference type="RefSeq" id="WP_115641567.1">
    <property type="nucleotide sequence ID" value="NZ_UFWZ01000001.1"/>
</dbReference>
<evidence type="ECO:0000313" key="4">
    <source>
        <dbReference type="EMBL" id="SUY47631.1"/>
    </source>
</evidence>
<dbReference type="Proteomes" id="UP000254664">
    <property type="component" value="Unassembled WGS sequence"/>
</dbReference>
<keyword evidence="2" id="KW-0812">Transmembrane</keyword>
<proteinExistence type="predicted"/>
<evidence type="ECO:0000256" key="2">
    <source>
        <dbReference type="SAM" id="Phobius"/>
    </source>
</evidence>
<keyword evidence="2" id="KW-1133">Transmembrane helix</keyword>
<accession>A0A381J8U4</accession>
<organism evidence="4 5">
    <name type="scientific">Clostridium putrefaciens</name>
    <dbReference type="NCBI Taxonomy" id="99675"/>
    <lineage>
        <taxon>Bacteria</taxon>
        <taxon>Bacillati</taxon>
        <taxon>Bacillota</taxon>
        <taxon>Clostridia</taxon>
        <taxon>Eubacteriales</taxon>
        <taxon>Clostridiaceae</taxon>
        <taxon>Clostridium</taxon>
    </lineage>
</organism>
<dbReference type="OrthoDB" id="3171015at2"/>
<dbReference type="AlphaFoldDB" id="A0A381J8U4"/>
<feature type="transmembrane region" description="Helical" evidence="2">
    <location>
        <begin position="830"/>
        <end position="847"/>
    </location>
</feature>
<dbReference type="EMBL" id="UFWZ01000001">
    <property type="protein sequence ID" value="SUY47631.1"/>
    <property type="molecule type" value="Genomic_DNA"/>
</dbReference>
<reference evidence="4 5" key="1">
    <citation type="submission" date="2018-06" db="EMBL/GenBank/DDBJ databases">
        <authorList>
            <consortium name="Pathogen Informatics"/>
            <person name="Doyle S."/>
        </authorList>
    </citation>
    <scope>NUCLEOTIDE SEQUENCE [LARGE SCALE GENOMIC DNA]</scope>
    <source>
        <strain evidence="4 5">NCTC9836</strain>
    </source>
</reference>
<sequence>MKIKEKLLSIMLIMCILIGMPTTVFAKETKANSISNEKLEETIGGIINWAKQGEDKLLNPEFLQMVGTTPGDWFPIGMGRYGYKDDYGAYLSAIEKNVTERYKESGNLHPVKATEWHRISLAVLAMGGDPTKMGVDAKGNPINLIADGSYNCIARRGVKGQGINGAIWSLISMDTLRYDVPEGAKFTREHIIKLVLEEQLADGGFALTGNIADPDITGMAVQALASYYDSDKVYTYKSKKIKNDQGSYIECSKTIKQVIDESLDLMGTKQNADGDYFSWGTENVESTVQMLVALSSIGIDCEKDQRFIKDGKTLIDGIMKYRNPKDGGFLHSFTYDPQNPSSRPDASNSMATEQTLYGLVSYFRVRNNMRSLYDFRPETNQNEFIIKGNDNNYNIAFNKDQLSYSLELPVEVEKFSFINIPMGAYDISNVKLNSEIKAVDGEKVQVEIKNRQNETKNYEISIKITGEAKVNDVINAINNLSEVIALEDEEKIKEVNEKYNSLMESDKKKVTNIEKLNSANQKLKQLKEELGNETFHKQRVILDKINKLPKDISLDDKKLVSQLTIDLIALEDFQEKKVNIEKLNVIMKKIEVIEAKVNKLDDRIFKEIQPMNITLKNKAVILDLLDEYEKLDEKDRKYVENYKDVLFAQKVIYELETNNILLSDVFQNIIGTDEIYTFEGKTSDGKNYTVTFKGLDITDPTIDFNTLISVTSKNDETIKDIAKDAVILNFSHEGKLPGKANINIEVDLEDGKYFLYYFNEETNKPVLISEIDVKDGRAIFEIDHCSDYFISQDPRLESSVDEASNTIDLESKEVKSEKGEAPKTGDNSNVILLSLLFVCSGGLIFILKKKSILKI</sequence>
<keyword evidence="3" id="KW-0732">Signal</keyword>
<feature type="coiled-coil region" evidence="1">
    <location>
        <begin position="485"/>
        <end position="536"/>
    </location>
</feature>